<dbReference type="GO" id="GO:0016787">
    <property type="term" value="F:hydrolase activity"/>
    <property type="evidence" value="ECO:0007669"/>
    <property type="project" value="UniProtKB-KW"/>
</dbReference>
<dbReference type="InterPro" id="IPR040008">
    <property type="entry name" value="Ribosomal_mL46"/>
</dbReference>
<organism evidence="3 4">
    <name type="scientific">Mucor lusitanicus CBS 277.49</name>
    <dbReference type="NCBI Taxonomy" id="747725"/>
    <lineage>
        <taxon>Eukaryota</taxon>
        <taxon>Fungi</taxon>
        <taxon>Fungi incertae sedis</taxon>
        <taxon>Mucoromycota</taxon>
        <taxon>Mucoromycotina</taxon>
        <taxon>Mucoromycetes</taxon>
        <taxon>Mucorales</taxon>
        <taxon>Mucorineae</taxon>
        <taxon>Mucoraceae</taxon>
        <taxon>Mucor</taxon>
    </lineage>
</organism>
<dbReference type="InterPro" id="IPR000086">
    <property type="entry name" value="NUDIX_hydrolase_dom"/>
</dbReference>
<dbReference type="PANTHER" id="PTHR13124">
    <property type="entry name" value="39S RIBOSOMAL PROTEIN L46, MITOCHONDRIAL PRECURSOR-RELATED"/>
    <property type="match status" value="1"/>
</dbReference>
<evidence type="ECO:0000313" key="3">
    <source>
        <dbReference type="EMBL" id="OAD02604.1"/>
    </source>
</evidence>
<dbReference type="InterPro" id="IPR020084">
    <property type="entry name" value="NUDIX_hydrolase_CS"/>
</dbReference>
<feature type="domain" description="Nudix hydrolase" evidence="2">
    <location>
        <begin position="11"/>
        <end position="168"/>
    </location>
</feature>
<dbReference type="EMBL" id="AMYB01000005">
    <property type="protein sequence ID" value="OAD02604.1"/>
    <property type="molecule type" value="Genomic_DNA"/>
</dbReference>
<dbReference type="InterPro" id="IPR033650">
    <property type="entry name" value="Ribosomal_mL46_NUDIX"/>
</dbReference>
<protein>
    <recommendedName>
        <fullName evidence="2">Nudix hydrolase domain-containing protein</fullName>
    </recommendedName>
</protein>
<keyword evidence="4" id="KW-1185">Reference proteome</keyword>
<dbReference type="CDD" id="cd04661">
    <property type="entry name" value="NUDIX_MRP_L46"/>
    <property type="match status" value="1"/>
</dbReference>
<proteinExistence type="predicted"/>
<evidence type="ECO:0000313" key="4">
    <source>
        <dbReference type="Proteomes" id="UP000077051"/>
    </source>
</evidence>
<dbReference type="Proteomes" id="UP000077051">
    <property type="component" value="Unassembled WGS sequence"/>
</dbReference>
<evidence type="ECO:0000256" key="1">
    <source>
        <dbReference type="ARBA" id="ARBA00022801"/>
    </source>
</evidence>
<dbReference type="STRING" id="747725.A0A168KNZ0"/>
<dbReference type="Pfam" id="PF00293">
    <property type="entry name" value="NUDIX"/>
    <property type="match status" value="1"/>
</dbReference>
<dbReference type="PANTHER" id="PTHR13124:SF12">
    <property type="entry name" value="LARGE RIBOSOMAL SUBUNIT PROTEIN ML46"/>
    <property type="match status" value="1"/>
</dbReference>
<dbReference type="AlphaFoldDB" id="A0A168KNZ0"/>
<dbReference type="OrthoDB" id="414075at2759"/>
<name>A0A168KNZ0_MUCCL</name>
<dbReference type="Gene3D" id="3.90.79.10">
    <property type="entry name" value="Nucleoside Triphosphate Pyrophosphohydrolase"/>
    <property type="match status" value="1"/>
</dbReference>
<dbReference type="GO" id="GO:0003735">
    <property type="term" value="F:structural constituent of ribosome"/>
    <property type="evidence" value="ECO:0007669"/>
    <property type="project" value="InterPro"/>
</dbReference>
<dbReference type="SUPFAM" id="SSF55811">
    <property type="entry name" value="Nudix"/>
    <property type="match status" value="1"/>
</dbReference>
<dbReference type="InterPro" id="IPR015797">
    <property type="entry name" value="NUDIX_hydrolase-like_dom_sf"/>
</dbReference>
<keyword evidence="1" id="KW-0378">Hydrolase</keyword>
<dbReference type="GO" id="GO:0005762">
    <property type="term" value="C:mitochondrial large ribosomal subunit"/>
    <property type="evidence" value="ECO:0007669"/>
    <property type="project" value="TreeGrafter"/>
</dbReference>
<gene>
    <name evidence="3" type="ORF">MUCCIDRAFT_111993</name>
</gene>
<reference evidence="3 4" key="1">
    <citation type="submission" date="2015-06" db="EMBL/GenBank/DDBJ databases">
        <title>Expansion of signal transduction pathways in fungi by whole-genome duplication.</title>
        <authorList>
            <consortium name="DOE Joint Genome Institute"/>
            <person name="Corrochano L.M."/>
            <person name="Kuo A."/>
            <person name="Marcet-Houben M."/>
            <person name="Polaino S."/>
            <person name="Salamov A."/>
            <person name="Villalobos J.M."/>
            <person name="Alvarez M.I."/>
            <person name="Avalos J."/>
            <person name="Benito E.P."/>
            <person name="Benoit I."/>
            <person name="Burger G."/>
            <person name="Camino L.P."/>
            <person name="Canovas D."/>
            <person name="Cerda-Olmedo E."/>
            <person name="Cheng J.-F."/>
            <person name="Dominguez A."/>
            <person name="Elias M."/>
            <person name="Eslava A.P."/>
            <person name="Glaser F."/>
            <person name="Grimwood J."/>
            <person name="Gutierrez G."/>
            <person name="Heitman J."/>
            <person name="Henrissat B."/>
            <person name="Iturriaga E.A."/>
            <person name="Lang B.F."/>
            <person name="Lavin J.L."/>
            <person name="Lee S."/>
            <person name="Li W."/>
            <person name="Lindquist E."/>
            <person name="Lopez-Garcia S."/>
            <person name="Luque E.M."/>
            <person name="Marcos A.T."/>
            <person name="Martin J."/>
            <person name="Mccluskey K."/>
            <person name="Medina H.R."/>
            <person name="Miralles-Duran A."/>
            <person name="Miyazaki A."/>
            <person name="Munoz-Torres E."/>
            <person name="Oguiza J.A."/>
            <person name="Ohm R."/>
            <person name="Olmedo M."/>
            <person name="Orejas M."/>
            <person name="Ortiz-Castellanos L."/>
            <person name="Pisabarro A.G."/>
            <person name="Rodriguez-Romero J."/>
            <person name="Ruiz-Herrera J."/>
            <person name="Ruiz-Vazquez R."/>
            <person name="Sanz C."/>
            <person name="Schackwitz W."/>
            <person name="Schmutz J."/>
            <person name="Shahriari M."/>
            <person name="Shelest E."/>
            <person name="Silva-Franco F."/>
            <person name="Soanes D."/>
            <person name="Syed K."/>
            <person name="Tagua V.G."/>
            <person name="Talbot N.J."/>
            <person name="Thon M."/>
            <person name="De Vries R.P."/>
            <person name="Wiebenga A."/>
            <person name="Yadav J.S."/>
            <person name="Braun E.L."/>
            <person name="Baker S."/>
            <person name="Garre V."/>
            <person name="Horwitz B."/>
            <person name="Torres-Martinez S."/>
            <person name="Idnurm A."/>
            <person name="Herrera-Estrella A."/>
            <person name="Gabaldon T."/>
            <person name="Grigoriev I.V."/>
        </authorList>
    </citation>
    <scope>NUCLEOTIDE SEQUENCE [LARGE SCALE GENOMIC DNA]</scope>
    <source>
        <strain evidence="3 4">CBS 277.49</strain>
    </source>
</reference>
<dbReference type="PROSITE" id="PS51462">
    <property type="entry name" value="NUDIX"/>
    <property type="match status" value="1"/>
</dbReference>
<dbReference type="VEuPathDB" id="FungiDB:MUCCIDRAFT_111993"/>
<accession>A0A168KNZ0</accession>
<sequence>MSSIPKHQIGEAYRAVSSLVLRRLPLNEARPCTTDLKDTFRKPNEILYLLVKKPRKHHAYQFPQGGQDPGETASEAALRELREECGSNLKVNLIDESPIGAYQYKFPPKFNRWDHSVGAKVSFFRADWLDGQCQPDGKEIIDFAWLTKEELVDYIHPEYKQAIDSFLH</sequence>
<dbReference type="PROSITE" id="PS00893">
    <property type="entry name" value="NUDIX_BOX"/>
    <property type="match status" value="1"/>
</dbReference>
<evidence type="ECO:0000259" key="2">
    <source>
        <dbReference type="PROSITE" id="PS51462"/>
    </source>
</evidence>
<comment type="caution">
    <text evidence="3">The sequence shown here is derived from an EMBL/GenBank/DDBJ whole genome shotgun (WGS) entry which is preliminary data.</text>
</comment>